<proteinExistence type="predicted"/>
<evidence type="ECO:0000256" key="6">
    <source>
        <dbReference type="SAM" id="Coils"/>
    </source>
</evidence>
<dbReference type="Pfam" id="PF02706">
    <property type="entry name" value="Wzz"/>
    <property type="match status" value="1"/>
</dbReference>
<comment type="subcellular location">
    <subcellularLocation>
        <location evidence="1">Cell membrane</location>
        <topology evidence="1">Multi-pass membrane protein</topology>
    </subcellularLocation>
</comment>
<dbReference type="InterPro" id="IPR003856">
    <property type="entry name" value="LPS_length_determ_N"/>
</dbReference>
<feature type="domain" description="Polysaccharide chain length determinant N-terminal" evidence="8">
    <location>
        <begin position="12"/>
        <end position="105"/>
    </location>
</feature>
<evidence type="ECO:0000313" key="9">
    <source>
        <dbReference type="EMBL" id="MCK8781542.1"/>
    </source>
</evidence>
<dbReference type="PANTHER" id="PTHR32309:SF13">
    <property type="entry name" value="FERRIC ENTEROBACTIN TRANSPORT PROTEIN FEPE"/>
    <property type="match status" value="1"/>
</dbReference>
<gene>
    <name evidence="9" type="ORF">M0654_16300</name>
</gene>
<protein>
    <submittedName>
        <fullName evidence="9">Exopolysaccharide transport family protein</fullName>
    </submittedName>
</protein>
<keyword evidence="10" id="KW-1185">Reference proteome</keyword>
<comment type="caution">
    <text evidence="9">The sequence shown here is derived from an EMBL/GenBank/DDBJ whole genome shotgun (WGS) entry which is preliminary data.</text>
</comment>
<dbReference type="Proteomes" id="UP001202827">
    <property type="component" value="Unassembled WGS sequence"/>
</dbReference>
<organism evidence="9 10">
    <name type="scientific">Neorhizobium turbinariae</name>
    <dbReference type="NCBI Taxonomy" id="2937795"/>
    <lineage>
        <taxon>Bacteria</taxon>
        <taxon>Pseudomonadati</taxon>
        <taxon>Pseudomonadota</taxon>
        <taxon>Alphaproteobacteria</taxon>
        <taxon>Hyphomicrobiales</taxon>
        <taxon>Rhizobiaceae</taxon>
        <taxon>Rhizobium/Agrobacterium group</taxon>
        <taxon>Neorhizobium</taxon>
    </lineage>
</organism>
<evidence type="ECO:0000256" key="5">
    <source>
        <dbReference type="ARBA" id="ARBA00023136"/>
    </source>
</evidence>
<sequence>MSGVNGGDQDVDIDLSRIIAAVWDRKVRILGVTVVAAAVALVGASLVKPSYMGETRVLIESRSPNLSGAEAAAQANDPLLDSLNVTSQAQLLQSSDLIKRVVRDLGLAKLEEFDPAGKALIPNPLVMIGLKQDPMKLNAEDRVIEEFREKLHVYAVENSRVIAIEFSSHDPKLASYIPNKMAEVYLEFQSGAKQDTHSETAKWLEPEIANLTERVREAEKKVADYRSANGLFQTTETSSLPTQQLNNISAELTRVRAERANAEARAENVRAALRAGRSVDTLSDVVGSQVIQRLKEAEANLQAQISDSATSLLEGHPRLKGLRAQLAGIRQQIDSETRKILTSLDNEAELSRIRERQLMSQLNGLKADSARAGEEEVGLRALEREAAAQRQLLETYLARYRQATSRLESNSTPADARVVSRAVEPSEPYFPKIIPIVVVVSLVTFILGCLLVVITELFSGRALRPLNPRRDEVAPADAAPVVAAPVPVAVSQPERVRPEPVVAAAPAVAPAAPAVAPAEAVAQPEPAAPVSVMGDETASEDPSFTIDAVAHYLQRYAVPVAIAVSPSGDAGSTATVVLAREIAQQGRSVVLIDMTGSACPTRLMAESRKLPGITDLLCGETAFGDAIHPDRLSSAHIIPQGVSDPARAMRGADRLTMIIDALADAYDLVVIECGPAEADGLSRLTRKEGAEIVLSVPGFKDEDVAALVLGFEEAGYPNLLVMSEATDRHHPRSGRRAA</sequence>
<dbReference type="SUPFAM" id="SSF52540">
    <property type="entry name" value="P-loop containing nucleoside triphosphate hydrolases"/>
    <property type="match status" value="1"/>
</dbReference>
<evidence type="ECO:0000256" key="4">
    <source>
        <dbReference type="ARBA" id="ARBA00022989"/>
    </source>
</evidence>
<evidence type="ECO:0000256" key="2">
    <source>
        <dbReference type="ARBA" id="ARBA00022475"/>
    </source>
</evidence>
<reference evidence="9 10" key="1">
    <citation type="submission" date="2022-04" db="EMBL/GenBank/DDBJ databases">
        <title>Rhizobium coralii sp. nov., isolated from coral Turbinaria peltata.</title>
        <authorList>
            <person name="Sun H."/>
        </authorList>
    </citation>
    <scope>NUCLEOTIDE SEQUENCE [LARGE SCALE GENOMIC DNA]</scope>
    <source>
        <strain evidence="9 10">NTR19</strain>
    </source>
</reference>
<name>A0ABT0IUI5_9HYPH</name>
<evidence type="ECO:0000256" key="3">
    <source>
        <dbReference type="ARBA" id="ARBA00022692"/>
    </source>
</evidence>
<dbReference type="InterPro" id="IPR027417">
    <property type="entry name" value="P-loop_NTPase"/>
</dbReference>
<dbReference type="Gene3D" id="3.40.50.300">
    <property type="entry name" value="P-loop containing nucleotide triphosphate hydrolases"/>
    <property type="match status" value="1"/>
</dbReference>
<evidence type="ECO:0000259" key="8">
    <source>
        <dbReference type="Pfam" id="PF02706"/>
    </source>
</evidence>
<dbReference type="InterPro" id="IPR050445">
    <property type="entry name" value="Bact_polysacc_biosynth/exp"/>
</dbReference>
<feature type="coiled-coil region" evidence="6">
    <location>
        <begin position="208"/>
        <end position="272"/>
    </location>
</feature>
<keyword evidence="3 7" id="KW-0812">Transmembrane</keyword>
<accession>A0ABT0IUI5</accession>
<keyword evidence="2" id="KW-1003">Cell membrane</keyword>
<dbReference type="PANTHER" id="PTHR32309">
    <property type="entry name" value="TYROSINE-PROTEIN KINASE"/>
    <property type="match status" value="1"/>
</dbReference>
<dbReference type="EMBL" id="JALPRY010000018">
    <property type="protein sequence ID" value="MCK8781542.1"/>
    <property type="molecule type" value="Genomic_DNA"/>
</dbReference>
<keyword evidence="6" id="KW-0175">Coiled coil</keyword>
<evidence type="ECO:0000313" key="10">
    <source>
        <dbReference type="Proteomes" id="UP001202827"/>
    </source>
</evidence>
<keyword evidence="5 7" id="KW-0472">Membrane</keyword>
<feature type="transmembrane region" description="Helical" evidence="7">
    <location>
        <begin position="27"/>
        <end position="47"/>
    </location>
</feature>
<feature type="transmembrane region" description="Helical" evidence="7">
    <location>
        <begin position="433"/>
        <end position="454"/>
    </location>
</feature>
<evidence type="ECO:0000256" key="7">
    <source>
        <dbReference type="SAM" id="Phobius"/>
    </source>
</evidence>
<evidence type="ECO:0000256" key="1">
    <source>
        <dbReference type="ARBA" id="ARBA00004651"/>
    </source>
</evidence>
<dbReference type="RefSeq" id="WP_248684018.1">
    <property type="nucleotide sequence ID" value="NZ_JALPRY010000018.1"/>
</dbReference>
<keyword evidence="4 7" id="KW-1133">Transmembrane helix</keyword>